<evidence type="ECO:0000313" key="1">
    <source>
        <dbReference type="EMBL" id="QBX56940.1"/>
    </source>
</evidence>
<dbReference type="EMBL" id="CP038436">
    <property type="protein sequence ID" value="QBX56940.1"/>
    <property type="molecule type" value="Genomic_DNA"/>
</dbReference>
<dbReference type="InterPro" id="IPR036265">
    <property type="entry name" value="HIT-like_sf"/>
</dbReference>
<accession>A0A4P7IJN3</accession>
<dbReference type="SUPFAM" id="SSF54197">
    <property type="entry name" value="HIT-like"/>
    <property type="match status" value="1"/>
</dbReference>
<keyword evidence="2" id="KW-1185">Reference proteome</keyword>
<gene>
    <name evidence="1" type="ORF">EXE58_16820</name>
</gene>
<dbReference type="RefSeq" id="WP_135268925.1">
    <property type="nucleotide sequence ID" value="NZ_CP038436.1"/>
</dbReference>
<reference evidence="1 2" key="1">
    <citation type="submission" date="2019-03" db="EMBL/GenBank/DDBJ databases">
        <title>Three New Species of Nocardioides, Nocardioides euryhalodurans sp. nov., Nocardioides seonyuensis sp. nov. and Nocardioides eburneoflavus sp. nov. Iolated from Soil.</title>
        <authorList>
            <person name="Roh S.G."/>
            <person name="Lee C."/>
            <person name="Kim M.-K."/>
            <person name="Kim S.B."/>
        </authorList>
    </citation>
    <scope>NUCLEOTIDE SEQUENCE [LARGE SCALE GENOMIC DNA]</scope>
    <source>
        <strain evidence="1 2">MMS17-SY207-3</strain>
    </source>
</reference>
<dbReference type="KEGG" id="nsn:EXE58_16820"/>
<evidence type="ECO:0000313" key="2">
    <source>
        <dbReference type="Proteomes" id="UP000294853"/>
    </source>
</evidence>
<dbReference type="AlphaFoldDB" id="A0A4P7IJN3"/>
<name>A0A4P7IJN3_9ACTN</name>
<dbReference type="OrthoDB" id="3867598at2"/>
<dbReference type="Proteomes" id="UP000294853">
    <property type="component" value="Chromosome"/>
</dbReference>
<organism evidence="1 2">
    <name type="scientific">Nocardioides seonyuensis</name>
    <dbReference type="NCBI Taxonomy" id="2518371"/>
    <lineage>
        <taxon>Bacteria</taxon>
        <taxon>Bacillati</taxon>
        <taxon>Actinomycetota</taxon>
        <taxon>Actinomycetes</taxon>
        <taxon>Propionibacteriales</taxon>
        <taxon>Nocardioidaceae</taxon>
        <taxon>Nocardioides</taxon>
    </lineage>
</organism>
<sequence length="191" mass="20902">MREFLERAQAAVGDDGRLVPGSMASWDVFPFETAGLRVRSLEEYAVPEPDRTRTPESCGTCRALVTDDLLLHTGERLGVVRPSGCNLVFVANVVSRSHESLDDLDDEGHAEMGRLIGRTYRAMKSLEGVGNVHVNKWENGGGHLSVTLLARPEGVLQLRGSNLTVWADMLPATPREELDARAELVRAALAR</sequence>
<proteinExistence type="predicted"/>
<protein>
    <submittedName>
        <fullName evidence="1">Uncharacterized protein</fullName>
    </submittedName>
</protein>